<dbReference type="InterPro" id="IPR035923">
    <property type="entry name" value="TT1751-like_sf"/>
</dbReference>
<proteinExistence type="predicted"/>
<name>A0A7C4JSH4_9BACT</name>
<dbReference type="PANTHER" id="PTHR38342">
    <property type="entry name" value="SLR5037 PROTEIN"/>
    <property type="match status" value="1"/>
</dbReference>
<dbReference type="PANTHER" id="PTHR38342:SF1">
    <property type="entry name" value="SLR5037 PROTEIN"/>
    <property type="match status" value="1"/>
</dbReference>
<comment type="caution">
    <text evidence="2">The sequence shown here is derived from an EMBL/GenBank/DDBJ whole genome shotgun (WGS) entry which is preliminary data.</text>
</comment>
<evidence type="ECO:0000259" key="1">
    <source>
        <dbReference type="Pfam" id="PF03625"/>
    </source>
</evidence>
<dbReference type="InterPro" id="IPR005180">
    <property type="entry name" value="DUF302"/>
</dbReference>
<reference evidence="2" key="1">
    <citation type="journal article" date="2020" name="mSystems">
        <title>Genome- and Community-Level Interaction Insights into Carbon Utilization and Element Cycling Functions of Hydrothermarchaeota in Hydrothermal Sediment.</title>
        <authorList>
            <person name="Zhou Z."/>
            <person name="Liu Y."/>
            <person name="Xu W."/>
            <person name="Pan J."/>
            <person name="Luo Z.H."/>
            <person name="Li M."/>
        </authorList>
    </citation>
    <scope>NUCLEOTIDE SEQUENCE [LARGE SCALE GENOMIC DNA]</scope>
    <source>
        <strain evidence="2">SpSt-6</strain>
    </source>
</reference>
<feature type="domain" description="DUF302" evidence="1">
    <location>
        <begin position="129"/>
        <end position="186"/>
    </location>
</feature>
<organism evidence="2">
    <name type="scientific">Thermodesulfobacterium geofontis</name>
    <dbReference type="NCBI Taxonomy" id="1295609"/>
    <lineage>
        <taxon>Bacteria</taxon>
        <taxon>Pseudomonadati</taxon>
        <taxon>Thermodesulfobacteriota</taxon>
        <taxon>Thermodesulfobacteria</taxon>
        <taxon>Thermodesulfobacteriales</taxon>
        <taxon>Thermodesulfobacteriaceae</taxon>
        <taxon>Thermodesulfobacterium</taxon>
    </lineage>
</organism>
<sequence>MRKDLLKNVFVTIFSMTIISCGGVIKDISFETGDYLGTGYDEKIKETIIDKEKKLVENKPVTEQKEEKTNKKKSLLASIIEAIPEPSDEEEMSDIYEKATKLSYEELDKLLRTELENNNFKIVHVLKLLEEQENKDLWGNIRIYLVYKTPQYAKIIKYNPQLISHFPFKIYVYEKNGRIIVGTFKPSTAIRYMGNLDTESIKALKELDLELKEIIDKIAK</sequence>
<dbReference type="SUPFAM" id="SSF103247">
    <property type="entry name" value="TT1751-like"/>
    <property type="match status" value="1"/>
</dbReference>
<dbReference type="AlphaFoldDB" id="A0A7C4JSH4"/>
<dbReference type="CDD" id="cd14797">
    <property type="entry name" value="DUF302"/>
    <property type="match status" value="1"/>
</dbReference>
<protein>
    <submittedName>
        <fullName evidence="2">DUF302 domain-containing protein</fullName>
    </submittedName>
</protein>
<dbReference type="Pfam" id="PF03625">
    <property type="entry name" value="DUF302"/>
    <property type="match status" value="1"/>
</dbReference>
<dbReference type="PROSITE" id="PS51257">
    <property type="entry name" value="PROKAR_LIPOPROTEIN"/>
    <property type="match status" value="1"/>
</dbReference>
<gene>
    <name evidence="2" type="ORF">ENT66_03365</name>
</gene>
<dbReference type="Gene3D" id="3.30.310.70">
    <property type="entry name" value="TT1751-like domain"/>
    <property type="match status" value="1"/>
</dbReference>
<evidence type="ECO:0000313" key="2">
    <source>
        <dbReference type="EMBL" id="HGQ85408.1"/>
    </source>
</evidence>
<dbReference type="EMBL" id="DSZN01000062">
    <property type="protein sequence ID" value="HGQ85408.1"/>
    <property type="molecule type" value="Genomic_DNA"/>
</dbReference>
<accession>A0A7C4JSH4</accession>